<sequence length="146" mass="15490">TSGPLPPTAQGRGREAYSTSKLCNLLTATELARRFASAGDAVTSNAFDPGLMPGTGLARDANRVQRFAWHYVLPVLTVLPGVRSTAASGRHLARLIDDPTLDDVTGRYFAGGREKQPSAAARDPTTASTLWRESAELVALTPAMQP</sequence>
<dbReference type="PANTHER" id="PTHR43157">
    <property type="entry name" value="PHOSPHATIDYLINOSITOL-GLYCAN BIOSYNTHESIS CLASS F PROTEIN-RELATED"/>
    <property type="match status" value="1"/>
</dbReference>
<name>A0A6J4QIW0_9BACT</name>
<dbReference type="AlphaFoldDB" id="A0A6J4QIW0"/>
<dbReference type="PANTHER" id="PTHR43157:SF31">
    <property type="entry name" value="PHOSPHATIDYLINOSITOL-GLYCAN BIOSYNTHESIS CLASS F PROTEIN"/>
    <property type="match status" value="1"/>
</dbReference>
<proteinExistence type="predicted"/>
<gene>
    <name evidence="2" type="ORF">AVDCRST_MAG64-4538</name>
</gene>
<dbReference type="GO" id="GO:0016491">
    <property type="term" value="F:oxidoreductase activity"/>
    <property type="evidence" value="ECO:0007669"/>
    <property type="project" value="UniProtKB-KW"/>
</dbReference>
<reference evidence="2" key="1">
    <citation type="submission" date="2020-02" db="EMBL/GenBank/DDBJ databases">
        <authorList>
            <person name="Meier V. D."/>
        </authorList>
    </citation>
    <scope>NUCLEOTIDE SEQUENCE</scope>
    <source>
        <strain evidence="2">AVDCRST_MAG64</strain>
    </source>
</reference>
<organism evidence="2">
    <name type="scientific">uncultured Phycisphaerae bacterium</name>
    <dbReference type="NCBI Taxonomy" id="904963"/>
    <lineage>
        <taxon>Bacteria</taxon>
        <taxon>Pseudomonadati</taxon>
        <taxon>Planctomycetota</taxon>
        <taxon>Phycisphaerae</taxon>
        <taxon>environmental samples</taxon>
    </lineage>
</organism>
<feature type="non-terminal residue" evidence="2">
    <location>
        <position position="1"/>
    </location>
</feature>
<evidence type="ECO:0000256" key="1">
    <source>
        <dbReference type="ARBA" id="ARBA00023002"/>
    </source>
</evidence>
<accession>A0A6J4QIW0</accession>
<evidence type="ECO:0000313" key="2">
    <source>
        <dbReference type="EMBL" id="CAA9445887.1"/>
    </source>
</evidence>
<keyword evidence="1" id="KW-0560">Oxidoreductase</keyword>
<dbReference type="Gene3D" id="3.40.50.720">
    <property type="entry name" value="NAD(P)-binding Rossmann-like Domain"/>
    <property type="match status" value="1"/>
</dbReference>
<dbReference type="EMBL" id="CADCUQ010001070">
    <property type="protein sequence ID" value="CAA9445887.1"/>
    <property type="molecule type" value="Genomic_DNA"/>
</dbReference>
<protein>
    <submittedName>
        <fullName evidence="2">Uncharacterized protein</fullName>
    </submittedName>
</protein>